<dbReference type="InterPro" id="IPR013094">
    <property type="entry name" value="AB_hydrolase_3"/>
</dbReference>
<dbReference type="InterPro" id="IPR050756">
    <property type="entry name" value="CSN3"/>
</dbReference>
<dbReference type="SUPFAM" id="SSF53474">
    <property type="entry name" value="alpha/beta-Hydrolases"/>
    <property type="match status" value="1"/>
</dbReference>
<evidence type="ECO:0000259" key="3">
    <source>
        <dbReference type="Pfam" id="PF07859"/>
    </source>
</evidence>
<keyword evidence="5" id="KW-1185">Reference proteome</keyword>
<name>A0ABQ7BWT1_BRACR</name>
<organism evidence="4 5">
    <name type="scientific">Brassica cretica</name>
    <name type="common">Mustard</name>
    <dbReference type="NCBI Taxonomy" id="69181"/>
    <lineage>
        <taxon>Eukaryota</taxon>
        <taxon>Viridiplantae</taxon>
        <taxon>Streptophyta</taxon>
        <taxon>Embryophyta</taxon>
        <taxon>Tracheophyta</taxon>
        <taxon>Spermatophyta</taxon>
        <taxon>Magnoliopsida</taxon>
        <taxon>eudicotyledons</taxon>
        <taxon>Gunneridae</taxon>
        <taxon>Pentapetalae</taxon>
        <taxon>rosids</taxon>
        <taxon>malvids</taxon>
        <taxon>Brassicales</taxon>
        <taxon>Brassicaceae</taxon>
        <taxon>Brassiceae</taxon>
        <taxon>Brassica</taxon>
    </lineage>
</organism>
<dbReference type="InterPro" id="IPR029058">
    <property type="entry name" value="AB_hydrolase_fold"/>
</dbReference>
<dbReference type="Pfam" id="PF07859">
    <property type="entry name" value="Abhydrolase_3"/>
    <property type="match status" value="1"/>
</dbReference>
<dbReference type="Proteomes" id="UP000266723">
    <property type="component" value="Unassembled WGS sequence"/>
</dbReference>
<dbReference type="PANTHER" id="PTHR10758:SF1">
    <property type="entry name" value="COP9 SIGNALOSOME COMPLEX SUBUNIT 3"/>
    <property type="match status" value="1"/>
</dbReference>
<sequence>MAICPLPPPDPSGAATPASRPAGRFILLIARFINACDAVQIRLASEKCNLESLPQSRRQTLIPSTPSSFSRWPLESRLRFKRAASSSLFVCLGSMGLKCNLVLSLCVVIFRVMMMMPYIDVGMRYNDWKISELEAVVVANSSDFEKDKNLGLVKQAVSSLYKRNILRLTQKYWTLSLQDIANMVQLANAKEAEMVLYLLYPGWSDTCPYQPERWNGQIEQYKTSEMIEIVDSVIQRTIGLSKNLIAMDESLSCDPLYLGKVGRERQRYDFGDDFDTVPQKFSICVLLGVSCGGNIADYVARKAVEAGKLLDPVKVVAQVLMYPFFIGNNPTQSEIKLANSYFYDKPVSVLAWKLFLPEKEFDFDHPAANPLAHNRSGPPLKLMPPTLTVVAEHDWMRDRAIAYAEELRKVNVDSPVLEYKDAVHEFATLDMLLKTPQAQACAEDIAIWVKKYISLRGHEFSY</sequence>
<evidence type="ECO:0000256" key="2">
    <source>
        <dbReference type="ARBA" id="ARBA00022490"/>
    </source>
</evidence>
<keyword evidence="2" id="KW-0963">Cytoplasm</keyword>
<evidence type="ECO:0000256" key="1">
    <source>
        <dbReference type="ARBA" id="ARBA00010515"/>
    </source>
</evidence>
<reference evidence="4 5" key="1">
    <citation type="journal article" date="2020" name="BMC Genomics">
        <title>Intraspecific diversification of the crop wild relative Brassica cretica Lam. using demographic model selection.</title>
        <authorList>
            <person name="Kioukis A."/>
            <person name="Michalopoulou V.A."/>
            <person name="Briers L."/>
            <person name="Pirintsos S."/>
            <person name="Studholme D.J."/>
            <person name="Pavlidis P."/>
            <person name="Sarris P.F."/>
        </authorList>
    </citation>
    <scope>NUCLEOTIDE SEQUENCE [LARGE SCALE GENOMIC DNA]</scope>
    <source>
        <strain evidence="5">cv. PFS-1207/04</strain>
    </source>
</reference>
<dbReference type="PANTHER" id="PTHR10758">
    <property type="entry name" value="26S PROTEASOME NON-ATPASE REGULATORY SUBUNIT 3/COP9 SIGNALOSOME COMPLEX SUBUNIT 3"/>
    <property type="match status" value="1"/>
</dbReference>
<evidence type="ECO:0000313" key="4">
    <source>
        <dbReference type="EMBL" id="KAF3543826.1"/>
    </source>
</evidence>
<evidence type="ECO:0000313" key="5">
    <source>
        <dbReference type="Proteomes" id="UP000266723"/>
    </source>
</evidence>
<protein>
    <recommendedName>
        <fullName evidence="3">Alpha/beta hydrolase fold-3 domain-containing protein</fullName>
    </recommendedName>
</protein>
<accession>A0ABQ7BWT1</accession>
<dbReference type="EMBL" id="QGKV02000832">
    <property type="protein sequence ID" value="KAF3543826.1"/>
    <property type="molecule type" value="Genomic_DNA"/>
</dbReference>
<proteinExistence type="inferred from homology"/>
<dbReference type="Gene3D" id="3.40.50.1820">
    <property type="entry name" value="alpha/beta hydrolase"/>
    <property type="match status" value="1"/>
</dbReference>
<feature type="domain" description="Alpha/beta hydrolase fold-3" evidence="3">
    <location>
        <begin position="280"/>
        <end position="427"/>
    </location>
</feature>
<comment type="similarity">
    <text evidence="1">Belongs to the 'GDXG' lipolytic enzyme family.</text>
</comment>
<comment type="caution">
    <text evidence="4">The sequence shown here is derived from an EMBL/GenBank/DDBJ whole genome shotgun (WGS) entry which is preliminary data.</text>
</comment>
<gene>
    <name evidence="4" type="ORF">DY000_02000577</name>
</gene>